<accession>A0ABS4JNI7</accession>
<dbReference type="Proteomes" id="UP001519289">
    <property type="component" value="Unassembled WGS sequence"/>
</dbReference>
<feature type="transmembrane region" description="Helical" evidence="1">
    <location>
        <begin position="29"/>
        <end position="46"/>
    </location>
</feature>
<keyword evidence="1" id="KW-0472">Membrane</keyword>
<evidence type="ECO:0000313" key="3">
    <source>
        <dbReference type="Proteomes" id="UP001519289"/>
    </source>
</evidence>
<name>A0ABS4JNI7_9FIRM</name>
<keyword evidence="1" id="KW-1133">Transmembrane helix</keyword>
<gene>
    <name evidence="2" type="ORF">J2Z79_000472</name>
</gene>
<comment type="caution">
    <text evidence="2">The sequence shown here is derived from an EMBL/GenBank/DDBJ whole genome shotgun (WGS) entry which is preliminary data.</text>
</comment>
<proteinExistence type="predicted"/>
<dbReference type="RefSeq" id="WP_209465247.1">
    <property type="nucleotide sequence ID" value="NZ_JAGGLG010000002.1"/>
</dbReference>
<feature type="transmembrane region" description="Helical" evidence="1">
    <location>
        <begin position="109"/>
        <end position="132"/>
    </location>
</feature>
<evidence type="ECO:0000313" key="2">
    <source>
        <dbReference type="EMBL" id="MBP2017098.1"/>
    </source>
</evidence>
<keyword evidence="3" id="KW-1185">Reference proteome</keyword>
<feature type="transmembrane region" description="Helical" evidence="1">
    <location>
        <begin position="67"/>
        <end position="87"/>
    </location>
</feature>
<sequence length="171" mass="19620">MLQLRLQTAFLLLVGQVLLGGLGWFLSGRLPWVGLLTTLFLLWFAWRLGLVFRDEAERRTRRYRASTAAWTAFLSQAPGLLLLHYWAPDWIHSLWQGAFLPAAALLDRYWPGTGASLVPWLWLTAPLLILLFTRPARAQQTQEVPVQRRAPGEWVPARRLADVQKRGLKVR</sequence>
<evidence type="ECO:0000256" key="1">
    <source>
        <dbReference type="SAM" id="Phobius"/>
    </source>
</evidence>
<protein>
    <submittedName>
        <fullName evidence="2">Uncharacterized protein</fullName>
    </submittedName>
</protein>
<keyword evidence="1" id="KW-0812">Transmembrane</keyword>
<organism evidence="2 3">
    <name type="scientific">Symbiobacterium terraclitae</name>
    <dbReference type="NCBI Taxonomy" id="557451"/>
    <lineage>
        <taxon>Bacteria</taxon>
        <taxon>Bacillati</taxon>
        <taxon>Bacillota</taxon>
        <taxon>Clostridia</taxon>
        <taxon>Eubacteriales</taxon>
        <taxon>Symbiobacteriaceae</taxon>
        <taxon>Symbiobacterium</taxon>
    </lineage>
</organism>
<reference evidence="2 3" key="1">
    <citation type="submission" date="2021-03" db="EMBL/GenBank/DDBJ databases">
        <title>Genomic Encyclopedia of Type Strains, Phase IV (KMG-IV): sequencing the most valuable type-strain genomes for metagenomic binning, comparative biology and taxonomic classification.</title>
        <authorList>
            <person name="Goeker M."/>
        </authorList>
    </citation>
    <scope>NUCLEOTIDE SEQUENCE [LARGE SCALE GENOMIC DNA]</scope>
    <source>
        <strain evidence="2 3">DSM 27138</strain>
    </source>
</reference>
<dbReference type="EMBL" id="JAGGLG010000002">
    <property type="protein sequence ID" value="MBP2017098.1"/>
    <property type="molecule type" value="Genomic_DNA"/>
</dbReference>